<organism evidence="2 3">
    <name type="scientific">Castilleja foliolosa</name>
    <dbReference type="NCBI Taxonomy" id="1961234"/>
    <lineage>
        <taxon>Eukaryota</taxon>
        <taxon>Viridiplantae</taxon>
        <taxon>Streptophyta</taxon>
        <taxon>Embryophyta</taxon>
        <taxon>Tracheophyta</taxon>
        <taxon>Spermatophyta</taxon>
        <taxon>Magnoliopsida</taxon>
        <taxon>eudicotyledons</taxon>
        <taxon>Gunneridae</taxon>
        <taxon>Pentapetalae</taxon>
        <taxon>asterids</taxon>
        <taxon>lamiids</taxon>
        <taxon>Lamiales</taxon>
        <taxon>Orobanchaceae</taxon>
        <taxon>Pedicularideae</taxon>
        <taxon>Castillejinae</taxon>
        <taxon>Castilleja</taxon>
    </lineage>
</organism>
<feature type="compositionally biased region" description="Basic and acidic residues" evidence="1">
    <location>
        <begin position="192"/>
        <end position="203"/>
    </location>
</feature>
<feature type="region of interest" description="Disordered" evidence="1">
    <location>
        <begin position="61"/>
        <end position="88"/>
    </location>
</feature>
<dbReference type="PANTHER" id="PTHR34952">
    <property type="entry name" value="OS05G0113500 PROTEIN"/>
    <property type="match status" value="1"/>
</dbReference>
<gene>
    <name evidence="2" type="ORF">CASFOL_039420</name>
</gene>
<protein>
    <submittedName>
        <fullName evidence="2">Uncharacterized protein</fullName>
    </submittedName>
</protein>
<dbReference type="AlphaFoldDB" id="A0ABD3BIX0"/>
<feature type="compositionally biased region" description="Basic and acidic residues" evidence="1">
    <location>
        <begin position="125"/>
        <end position="136"/>
    </location>
</feature>
<feature type="region of interest" description="Disordered" evidence="1">
    <location>
        <begin position="100"/>
        <end position="141"/>
    </location>
</feature>
<proteinExistence type="predicted"/>
<sequence length="233" mass="25953">MEENKSEAILDELSTSLSGKIKIINDVEKYPMKGYYIEDEEVEDLSEDDLLSQMGYTKTEPKINKLKEPEKRFSDDEEDENKNDSLEKSILVQMDYLKKEPPKHEPNTMPTADLNLVSALKGTRKKEGTSDKDRRVSWAPDVYDPYPTYSEFLVKAKDGAGKNRQKGGGQNWGASDGEGNMGKGKKSGRSKKGVEKGKMGGKDKKGKKHGDKKHGKKRGGSSGGSKYSEFGDF</sequence>
<feature type="region of interest" description="Disordered" evidence="1">
    <location>
        <begin position="157"/>
        <end position="233"/>
    </location>
</feature>
<dbReference type="PANTHER" id="PTHR34952:SF2">
    <property type="entry name" value="OS05G0113500 PROTEIN"/>
    <property type="match status" value="1"/>
</dbReference>
<feature type="compositionally biased region" description="Basic and acidic residues" evidence="1">
    <location>
        <begin position="61"/>
        <end position="74"/>
    </location>
</feature>
<reference evidence="3" key="1">
    <citation type="journal article" date="2024" name="IScience">
        <title>Strigolactones Initiate the Formation of Haustorium-like Structures in Castilleja.</title>
        <authorList>
            <person name="Buerger M."/>
            <person name="Peterson D."/>
            <person name="Chory J."/>
        </authorList>
    </citation>
    <scope>NUCLEOTIDE SEQUENCE [LARGE SCALE GENOMIC DNA]</scope>
</reference>
<comment type="caution">
    <text evidence="2">The sequence shown here is derived from an EMBL/GenBank/DDBJ whole genome shotgun (WGS) entry which is preliminary data.</text>
</comment>
<evidence type="ECO:0000256" key="1">
    <source>
        <dbReference type="SAM" id="MobiDB-lite"/>
    </source>
</evidence>
<evidence type="ECO:0000313" key="2">
    <source>
        <dbReference type="EMBL" id="KAL3617026.1"/>
    </source>
</evidence>
<keyword evidence="3" id="KW-1185">Reference proteome</keyword>
<accession>A0ABD3BIX0</accession>
<evidence type="ECO:0000313" key="3">
    <source>
        <dbReference type="Proteomes" id="UP001632038"/>
    </source>
</evidence>
<name>A0ABD3BIX0_9LAMI</name>
<feature type="compositionally biased region" description="Basic residues" evidence="1">
    <location>
        <begin position="204"/>
        <end position="219"/>
    </location>
</feature>
<dbReference type="EMBL" id="JAVIJP010000087">
    <property type="protein sequence ID" value="KAL3617026.1"/>
    <property type="molecule type" value="Genomic_DNA"/>
</dbReference>
<dbReference type="Proteomes" id="UP001632038">
    <property type="component" value="Unassembled WGS sequence"/>
</dbReference>